<dbReference type="EMBL" id="CP034550">
    <property type="protein sequence ID" value="QFZ21973.1"/>
    <property type="molecule type" value="Genomic_DNA"/>
</dbReference>
<dbReference type="InterPro" id="IPR026337">
    <property type="entry name" value="AKG_HExxH"/>
</dbReference>
<evidence type="ECO:0008006" key="4">
    <source>
        <dbReference type="Google" id="ProtNLM"/>
    </source>
</evidence>
<evidence type="ECO:0000313" key="3">
    <source>
        <dbReference type="Proteomes" id="UP000325787"/>
    </source>
</evidence>
<dbReference type="OrthoDB" id="796761at2"/>
<dbReference type="Proteomes" id="UP000325787">
    <property type="component" value="Chromosome"/>
</dbReference>
<feature type="region of interest" description="Disordered" evidence="1">
    <location>
        <begin position="1"/>
        <end position="36"/>
    </location>
</feature>
<evidence type="ECO:0000313" key="2">
    <source>
        <dbReference type="EMBL" id="QFZ21973.1"/>
    </source>
</evidence>
<evidence type="ECO:0000256" key="1">
    <source>
        <dbReference type="SAM" id="MobiDB-lite"/>
    </source>
</evidence>
<keyword evidence="3" id="KW-1185">Reference proteome</keyword>
<name>A0A5Q0H7M0_SACSY</name>
<gene>
    <name evidence="2" type="ORF">EKG83_35255</name>
</gene>
<organism evidence="2 3">
    <name type="scientific">Saccharothrix syringae</name>
    <name type="common">Nocardiopsis syringae</name>
    <dbReference type="NCBI Taxonomy" id="103733"/>
    <lineage>
        <taxon>Bacteria</taxon>
        <taxon>Bacillati</taxon>
        <taxon>Actinomycetota</taxon>
        <taxon>Actinomycetes</taxon>
        <taxon>Pseudonocardiales</taxon>
        <taxon>Pseudonocardiaceae</taxon>
        <taxon>Saccharothrix</taxon>
    </lineage>
</organism>
<dbReference type="KEGG" id="ssyi:EKG83_35255"/>
<protein>
    <recommendedName>
        <fullName evidence="4">HEXXH motif domain-containing protein</fullName>
    </recommendedName>
</protein>
<accession>A0A5Q0H7M0</accession>
<dbReference type="NCBIfam" id="TIGR04267">
    <property type="entry name" value="mod_HExxH"/>
    <property type="match status" value="1"/>
</dbReference>
<feature type="compositionally biased region" description="Basic residues" evidence="1">
    <location>
        <begin position="8"/>
        <end position="23"/>
    </location>
</feature>
<sequence length="572" mass="60981">MRSSAPWRPRRAANPRRPSRSRRMSSETTTAEPRTRAHLSDADFDLICAGPVDARVMGVLHRAQYGRRRLALRTLLEVARRTGAHDAELAWEVLAEAERRDPASVEDVLMAPAVGTWLARALRRGVARVGVLHAVAAAAAMRAGMAGRLVVPVSHDVVTVPTIGQYAAPGEAPTAELGFGGPGEPVRVDGVAVGLRPFRRHRSEAGGLVLDVTVDDVDPHRGFVEPASPDPLDPAEHGRWCDLLDEAWALLVERHTGYAVELSAGLTSLVPLPAGSGVVGASSASAFGAVALSAVGSAAEFAETLVHEIQHSKLNAVLDLVRLHDEDGAKCHYAPWRDDPRPLTGVLHGLYAFTGVVEFWQAQSPGSFAAALRARQLRLALAEVGTRRLTGEGRRFVAAVARRLAALEPDPAASPHAGVVDRITADHRAAWRVRHVRPHPADVAALADDWLAGRARSTRPRAEVVATGERVSTDRAALLRARALTPERFAATPRTGPDAAYARDDLVTAGAGYLDRLRADPEDGAAWVGLGLAGGAPALLDEPHVARAVHREVRRRGAPAPDPLPLARWLAG</sequence>
<proteinExistence type="predicted"/>
<reference evidence="3" key="1">
    <citation type="journal article" date="2021" name="Curr. Microbiol.">
        <title>Complete genome of nocamycin-producing strain Saccharothrix syringae NRRL B-16468 reveals the biosynthetic potential for secondary metabolites.</title>
        <authorList>
            <person name="Mo X."/>
            <person name="Yang S."/>
        </authorList>
    </citation>
    <scope>NUCLEOTIDE SEQUENCE [LARGE SCALE GENOMIC DNA]</scope>
    <source>
        <strain evidence="3">ATCC 51364 / DSM 43886 / JCM 6844 / KCTC 9398 / NBRC 14523 / NRRL B-16468 / INA 2240</strain>
    </source>
</reference>
<dbReference type="AlphaFoldDB" id="A0A5Q0H7M0"/>